<organism evidence="2 3">
    <name type="scientific">Candidatus Nitrosocosmicus oleophilus</name>
    <dbReference type="NCBI Taxonomy" id="1353260"/>
    <lineage>
        <taxon>Archaea</taxon>
        <taxon>Nitrososphaerota</taxon>
        <taxon>Nitrososphaeria</taxon>
        <taxon>Nitrososphaerales</taxon>
        <taxon>Nitrososphaeraceae</taxon>
        <taxon>Candidatus Nitrosocosmicus</taxon>
    </lineage>
</organism>
<sequence length="86" mass="10120">MSISYLLILFIAIISKSLLILVSTYHISYPNKRTIISKNITQNLHAIESPILKIFFIVDLSKFFRQRIEDLNVYCYFSRETGVYKL</sequence>
<accession>A0A654LV45</accession>
<evidence type="ECO:0000256" key="1">
    <source>
        <dbReference type="SAM" id="Phobius"/>
    </source>
</evidence>
<protein>
    <submittedName>
        <fullName evidence="2">Uncharacterized protein</fullName>
    </submittedName>
</protein>
<feature type="transmembrane region" description="Helical" evidence="1">
    <location>
        <begin position="6"/>
        <end position="28"/>
    </location>
</feature>
<reference evidence="3" key="1">
    <citation type="submission" date="2015-10" db="EMBL/GenBank/DDBJ databases">
        <title>Niche specialization of a soil ammonia-oxidizing archaeon, Candidatus Nitrosocosmicus oleophilus.</title>
        <authorList>
            <person name="Jung M.-Y."/>
            <person name="Rhee S.-K."/>
        </authorList>
    </citation>
    <scope>NUCLEOTIDE SEQUENCE [LARGE SCALE GENOMIC DNA]</scope>
    <source>
        <strain evidence="3">MY3</strain>
    </source>
</reference>
<dbReference type="KEGG" id="taa:NMY3_01109"/>
<keyword evidence="1" id="KW-1133">Transmembrane helix</keyword>
<gene>
    <name evidence="2" type="ORF">NMY3_01109</name>
</gene>
<evidence type="ECO:0000313" key="2">
    <source>
        <dbReference type="EMBL" id="ALI35314.1"/>
    </source>
</evidence>
<proteinExistence type="predicted"/>
<name>A0A654LV45_9ARCH</name>
<dbReference type="EMBL" id="CP012850">
    <property type="protein sequence ID" value="ALI35314.1"/>
    <property type="molecule type" value="Genomic_DNA"/>
</dbReference>
<evidence type="ECO:0000313" key="3">
    <source>
        <dbReference type="Proteomes" id="UP000058925"/>
    </source>
</evidence>
<dbReference type="AlphaFoldDB" id="A0A654LV45"/>
<dbReference type="Proteomes" id="UP000058925">
    <property type="component" value="Chromosome"/>
</dbReference>
<keyword evidence="3" id="KW-1185">Reference proteome</keyword>
<keyword evidence="1" id="KW-0812">Transmembrane</keyword>
<keyword evidence="1" id="KW-0472">Membrane</keyword>